<reference evidence="16 17" key="1">
    <citation type="submission" date="2020-12" db="EMBL/GenBank/DDBJ databases">
        <title>Revised draft genomes of Rhodomicrobium vannielii ATCC 17100 and Rhodomicrobium udaipurense JA643.</title>
        <authorList>
            <person name="Conners E.M."/>
            <person name="Davenport E.J."/>
            <person name="Bose A."/>
        </authorList>
    </citation>
    <scope>NUCLEOTIDE SEQUENCE [LARGE SCALE GENOMIC DNA]</scope>
    <source>
        <strain evidence="16 17">JA643</strain>
    </source>
</reference>
<evidence type="ECO:0000313" key="17">
    <source>
        <dbReference type="Proteomes" id="UP000623250"/>
    </source>
</evidence>
<comment type="caution">
    <text evidence="12">Lacks conserved residue(s) required for the propagation of feature annotation.</text>
</comment>
<dbReference type="InterPro" id="IPR013264">
    <property type="entry name" value="DNAG_N"/>
</dbReference>
<dbReference type="InterPro" id="IPR037068">
    <property type="entry name" value="DNA_primase_core_N_sf"/>
</dbReference>
<sequence>MRYPPDLLDEIRSRLPVSRVVERRVKLKRQGREYIGLSPFKTERSPSFTVNDHKGFYHCFATGEHGDVFTFLMKVEGLSFPEAVERLAAEAGVMLPEPEPVDAVKESHENRVRAALEETCRFFEVALASLDGTAARAYLEKRGVGAAEIAAFRLGYAPDSKTRLKQHLSAKGFTLAEMQDAGLLIHGEDIPVPYDRFRGRLIFPITDAKRRVIAFGGRALQPDQQPKYLNSPETLLFHKGHVLFNHAAARDASKVERAVILAEGYMDVIALARGGFPNAVAPLGTALTADQLRLLWAMAPLPTLCFDGDSAGRKAAHRALDTALPFLEPGRSLQFAFLPEGRDPDDMVSGGARDALAKLLAEPLPFIDVLWSREAEKHALDTPEQRAGFEARLTEAAQKIEHKSLRFHYMAGFRERLRGIGHKSGGLPRPRPDAESWRARSMLAPTGGTRKPRAPAGGRSMLPQRTSELLSSPLTQATAPVTAPREAVIISAILAHPWLIDEHMEEIARIPFIDPDCNRLRNAVLTVHQFDESLDNKKLLEHLSKEGYEAELERLDKACALKADPHFAPNAEREQVQEGWRHVMMLHDKAGVPSSLLEAESEWMSDQSDENSVRLIAVKQQVEIVST</sequence>
<name>A0A8I1GFZ4_9HYPH</name>
<evidence type="ECO:0000256" key="10">
    <source>
        <dbReference type="ARBA" id="ARBA00023125"/>
    </source>
</evidence>
<keyword evidence="8 13" id="KW-0862">Zinc</keyword>
<evidence type="ECO:0000256" key="2">
    <source>
        <dbReference type="ARBA" id="ARBA00022515"/>
    </source>
</evidence>
<keyword evidence="4 12" id="KW-0548">Nucleotidyltransferase</keyword>
<evidence type="ECO:0000256" key="6">
    <source>
        <dbReference type="ARBA" id="ARBA00022723"/>
    </source>
</evidence>
<evidence type="ECO:0000256" key="8">
    <source>
        <dbReference type="ARBA" id="ARBA00022833"/>
    </source>
</evidence>
<keyword evidence="6 13" id="KW-0479">Metal-binding</keyword>
<dbReference type="HAMAP" id="MF_00974">
    <property type="entry name" value="DNA_primase_DnaG"/>
    <property type="match status" value="1"/>
</dbReference>
<dbReference type="Proteomes" id="UP000623250">
    <property type="component" value="Unassembled WGS sequence"/>
</dbReference>
<keyword evidence="7" id="KW-0863">Zinc-finger</keyword>
<evidence type="ECO:0000256" key="11">
    <source>
        <dbReference type="ARBA" id="ARBA00023163"/>
    </source>
</evidence>
<comment type="subunit">
    <text evidence="12">Monomer. Interacts with DnaB.</text>
</comment>
<keyword evidence="17" id="KW-1185">Reference proteome</keyword>
<dbReference type="Gene3D" id="3.90.580.10">
    <property type="entry name" value="Zinc finger, CHC2-type domain"/>
    <property type="match status" value="1"/>
</dbReference>
<dbReference type="RefSeq" id="WP_081796674.1">
    <property type="nucleotide sequence ID" value="NZ_JAEMUK010000008.1"/>
</dbReference>
<dbReference type="AlphaFoldDB" id="A0A8I1GFZ4"/>
<dbReference type="Pfam" id="PF13662">
    <property type="entry name" value="Toprim_4"/>
    <property type="match status" value="1"/>
</dbReference>
<dbReference type="InterPro" id="IPR006295">
    <property type="entry name" value="DNA_primase_DnaG"/>
</dbReference>
<dbReference type="Gene3D" id="3.40.1360.10">
    <property type="match status" value="1"/>
</dbReference>
<dbReference type="PANTHER" id="PTHR30313">
    <property type="entry name" value="DNA PRIMASE"/>
    <property type="match status" value="1"/>
</dbReference>
<dbReference type="SUPFAM" id="SSF56731">
    <property type="entry name" value="DNA primase core"/>
    <property type="match status" value="1"/>
</dbReference>
<keyword evidence="10 12" id="KW-0238">DNA-binding</keyword>
<dbReference type="Pfam" id="PF08275">
    <property type="entry name" value="DNAG_N"/>
    <property type="match status" value="1"/>
</dbReference>
<gene>
    <name evidence="12" type="primary">dnaG</name>
    <name evidence="16" type="ORF">JDN41_03485</name>
</gene>
<evidence type="ECO:0000256" key="12">
    <source>
        <dbReference type="HAMAP-Rule" id="MF_00974"/>
    </source>
</evidence>
<dbReference type="FunFam" id="3.90.580.10:FF:000001">
    <property type="entry name" value="DNA primase"/>
    <property type="match status" value="1"/>
</dbReference>
<comment type="cofactor">
    <cofactor evidence="13">
        <name>Zn(2+)</name>
        <dbReference type="ChEBI" id="CHEBI:29105"/>
    </cofactor>
    <text evidence="13">Binds 1 zinc ion per monomer.</text>
</comment>
<protein>
    <recommendedName>
        <fullName evidence="12 13">DNA primase</fullName>
        <ecNumber evidence="12">2.7.7.101</ecNumber>
    </recommendedName>
</protein>
<evidence type="ECO:0000256" key="14">
    <source>
        <dbReference type="SAM" id="MobiDB-lite"/>
    </source>
</evidence>
<dbReference type="SMART" id="SM00400">
    <property type="entry name" value="ZnF_CHCC"/>
    <property type="match status" value="1"/>
</dbReference>
<dbReference type="GO" id="GO:0000428">
    <property type="term" value="C:DNA-directed RNA polymerase complex"/>
    <property type="evidence" value="ECO:0007669"/>
    <property type="project" value="UniProtKB-KW"/>
</dbReference>
<keyword evidence="5 12" id="KW-0235">DNA replication</keyword>
<accession>A0A8I1GFZ4</accession>
<dbReference type="EMBL" id="JAEMUK010000008">
    <property type="protein sequence ID" value="MBJ7542615.1"/>
    <property type="molecule type" value="Genomic_DNA"/>
</dbReference>
<keyword evidence="1 12" id="KW-0240">DNA-directed RNA polymerase</keyword>
<dbReference type="FunFam" id="3.40.1360.10:FF:000002">
    <property type="entry name" value="DNA primase"/>
    <property type="match status" value="1"/>
</dbReference>
<dbReference type="Pfam" id="PF01807">
    <property type="entry name" value="Zn_ribbon_DnaG"/>
    <property type="match status" value="1"/>
</dbReference>
<evidence type="ECO:0000256" key="13">
    <source>
        <dbReference type="PIRNR" id="PIRNR002811"/>
    </source>
</evidence>
<dbReference type="InterPro" id="IPR050219">
    <property type="entry name" value="DnaG_primase"/>
</dbReference>
<evidence type="ECO:0000256" key="7">
    <source>
        <dbReference type="ARBA" id="ARBA00022771"/>
    </source>
</evidence>
<dbReference type="GO" id="GO:1990077">
    <property type="term" value="C:primosome complex"/>
    <property type="evidence" value="ECO:0007669"/>
    <property type="project" value="UniProtKB-KW"/>
</dbReference>
<keyword evidence="9" id="KW-0460">Magnesium</keyword>
<evidence type="ECO:0000256" key="9">
    <source>
        <dbReference type="ARBA" id="ARBA00022842"/>
    </source>
</evidence>
<dbReference type="GO" id="GO:0008270">
    <property type="term" value="F:zinc ion binding"/>
    <property type="evidence" value="ECO:0007669"/>
    <property type="project" value="UniProtKB-KW"/>
</dbReference>
<dbReference type="InterPro" id="IPR006171">
    <property type="entry name" value="TOPRIM_dom"/>
</dbReference>
<dbReference type="PIRSF" id="PIRSF002811">
    <property type="entry name" value="DnaG"/>
    <property type="match status" value="1"/>
</dbReference>
<feature type="domain" description="Toprim" evidence="15">
    <location>
        <begin position="257"/>
        <end position="339"/>
    </location>
</feature>
<dbReference type="GO" id="GO:0005737">
    <property type="term" value="C:cytoplasm"/>
    <property type="evidence" value="ECO:0007669"/>
    <property type="project" value="TreeGrafter"/>
</dbReference>
<evidence type="ECO:0000313" key="16">
    <source>
        <dbReference type="EMBL" id="MBJ7542615.1"/>
    </source>
</evidence>
<organism evidence="16 17">
    <name type="scientific">Rhodomicrobium udaipurense</name>
    <dbReference type="NCBI Taxonomy" id="1202716"/>
    <lineage>
        <taxon>Bacteria</taxon>
        <taxon>Pseudomonadati</taxon>
        <taxon>Pseudomonadota</taxon>
        <taxon>Alphaproteobacteria</taxon>
        <taxon>Hyphomicrobiales</taxon>
        <taxon>Hyphomicrobiaceae</taxon>
        <taxon>Rhodomicrobium</taxon>
    </lineage>
</organism>
<comment type="similarity">
    <text evidence="12 13">Belongs to the DnaG primase family.</text>
</comment>
<dbReference type="InterPro" id="IPR002694">
    <property type="entry name" value="Znf_CHC2"/>
</dbReference>
<keyword evidence="3 12" id="KW-0808">Transferase</keyword>
<dbReference type="GO" id="GO:0006269">
    <property type="term" value="P:DNA replication, synthesis of primer"/>
    <property type="evidence" value="ECO:0007669"/>
    <property type="project" value="UniProtKB-UniRule"/>
</dbReference>
<evidence type="ECO:0000256" key="5">
    <source>
        <dbReference type="ARBA" id="ARBA00022705"/>
    </source>
</evidence>
<dbReference type="SMART" id="SM00493">
    <property type="entry name" value="TOPRIM"/>
    <property type="match status" value="1"/>
</dbReference>
<dbReference type="InterPro" id="IPR030846">
    <property type="entry name" value="DnaG_bac"/>
</dbReference>
<dbReference type="InterPro" id="IPR036977">
    <property type="entry name" value="DNA_primase_Znf_CHC2"/>
</dbReference>
<dbReference type="SUPFAM" id="SSF57783">
    <property type="entry name" value="Zinc beta-ribbon"/>
    <property type="match status" value="1"/>
</dbReference>
<comment type="catalytic activity">
    <reaction evidence="12">
        <text>ssDNA + n NTP = ssDNA/pppN(pN)n-1 hybrid + (n-1) diphosphate.</text>
        <dbReference type="EC" id="2.7.7.101"/>
    </reaction>
</comment>
<evidence type="ECO:0000256" key="4">
    <source>
        <dbReference type="ARBA" id="ARBA00022695"/>
    </source>
</evidence>
<dbReference type="GO" id="GO:0003677">
    <property type="term" value="F:DNA binding"/>
    <property type="evidence" value="ECO:0007669"/>
    <property type="project" value="UniProtKB-KW"/>
</dbReference>
<comment type="function">
    <text evidence="12 13">RNA polymerase that catalyzes the synthesis of short RNA molecules used as primers for DNA polymerase during DNA replication.</text>
</comment>
<keyword evidence="2 12" id="KW-0639">Primosome</keyword>
<feature type="region of interest" description="Disordered" evidence="14">
    <location>
        <begin position="421"/>
        <end position="460"/>
    </location>
</feature>
<comment type="caution">
    <text evidence="16">The sequence shown here is derived from an EMBL/GenBank/DDBJ whole genome shotgun (WGS) entry which is preliminary data.</text>
</comment>
<evidence type="ECO:0000259" key="15">
    <source>
        <dbReference type="PROSITE" id="PS50880"/>
    </source>
</evidence>
<dbReference type="InterPro" id="IPR034151">
    <property type="entry name" value="TOPRIM_DnaG_bac"/>
</dbReference>
<dbReference type="PROSITE" id="PS50880">
    <property type="entry name" value="TOPRIM"/>
    <property type="match status" value="1"/>
</dbReference>
<keyword evidence="11 12" id="KW-0804">Transcription</keyword>
<proteinExistence type="inferred from homology"/>
<evidence type="ECO:0000256" key="1">
    <source>
        <dbReference type="ARBA" id="ARBA00022478"/>
    </source>
</evidence>
<dbReference type="EC" id="2.7.7.101" evidence="12"/>
<dbReference type="PANTHER" id="PTHR30313:SF2">
    <property type="entry name" value="DNA PRIMASE"/>
    <property type="match status" value="1"/>
</dbReference>
<dbReference type="NCBIfam" id="TIGR01391">
    <property type="entry name" value="dnaG"/>
    <property type="match status" value="1"/>
</dbReference>
<dbReference type="CDD" id="cd03364">
    <property type="entry name" value="TOPRIM_DnaG_primases"/>
    <property type="match status" value="1"/>
</dbReference>
<dbReference type="GO" id="GO:0003899">
    <property type="term" value="F:DNA-directed RNA polymerase activity"/>
    <property type="evidence" value="ECO:0007669"/>
    <property type="project" value="UniProtKB-UniRule"/>
</dbReference>
<evidence type="ECO:0000256" key="3">
    <source>
        <dbReference type="ARBA" id="ARBA00022679"/>
    </source>
</evidence>
<dbReference type="Gene3D" id="3.90.980.10">
    <property type="entry name" value="DNA primase, catalytic core, N-terminal domain"/>
    <property type="match status" value="1"/>
</dbReference>